<dbReference type="Proteomes" id="UP001300763">
    <property type="component" value="Unassembled WGS sequence"/>
</dbReference>
<feature type="compositionally biased region" description="Low complexity" evidence="18">
    <location>
        <begin position="1"/>
        <end position="24"/>
    </location>
</feature>
<dbReference type="InterPro" id="IPR036318">
    <property type="entry name" value="FAD-bd_PCMH-like_sf"/>
</dbReference>
<dbReference type="SUPFAM" id="SSF56176">
    <property type="entry name" value="FAD-binding/transporter-associated domain-like"/>
    <property type="match status" value="1"/>
</dbReference>
<reference evidence="20 21" key="1">
    <citation type="submission" date="2023-02" db="EMBL/GenBank/DDBJ databases">
        <title>Genome sequencing required for Actinomycetospora new species description.</title>
        <authorList>
            <person name="Saimee Y."/>
            <person name="Duangmal K."/>
        </authorList>
    </citation>
    <scope>NUCLEOTIDE SEQUENCE [LARGE SCALE GENOMIC DNA]</scope>
    <source>
        <strain evidence="20 21">DW7H6</strain>
    </source>
</reference>
<keyword evidence="21" id="KW-1185">Reference proteome</keyword>
<feature type="domain" description="FAD-binding PCMH-type" evidence="19">
    <location>
        <begin position="45"/>
        <end position="218"/>
    </location>
</feature>
<proteinExistence type="inferred from homology"/>
<dbReference type="NCBIfam" id="TIGR00179">
    <property type="entry name" value="murB"/>
    <property type="match status" value="1"/>
</dbReference>
<dbReference type="PROSITE" id="PS51387">
    <property type="entry name" value="FAD_PCMH"/>
    <property type="match status" value="1"/>
</dbReference>
<dbReference type="InterPro" id="IPR016166">
    <property type="entry name" value="FAD-bd_PCMH"/>
</dbReference>
<comment type="subcellular location">
    <subcellularLocation>
        <location evidence="3 17">Cytoplasm</location>
    </subcellularLocation>
</comment>
<dbReference type="GO" id="GO:0008762">
    <property type="term" value="F:UDP-N-acetylmuramate dehydrogenase activity"/>
    <property type="evidence" value="ECO:0007669"/>
    <property type="project" value="UniProtKB-EC"/>
</dbReference>
<keyword evidence="11 17" id="KW-0133">Cell shape</keyword>
<organism evidence="20 21">
    <name type="scientific">Actinomycetospora lemnae</name>
    <dbReference type="NCBI Taxonomy" id="3019891"/>
    <lineage>
        <taxon>Bacteria</taxon>
        <taxon>Bacillati</taxon>
        <taxon>Actinomycetota</taxon>
        <taxon>Actinomycetes</taxon>
        <taxon>Pseudonocardiales</taxon>
        <taxon>Pseudonocardiaceae</taxon>
        <taxon>Actinomycetospora</taxon>
    </lineage>
</organism>
<dbReference type="Gene3D" id="3.90.78.10">
    <property type="entry name" value="UDP-N-acetylenolpyruvoylglucosamine reductase, C-terminal domain"/>
    <property type="match status" value="1"/>
</dbReference>
<evidence type="ECO:0000256" key="5">
    <source>
        <dbReference type="ARBA" id="ARBA00010485"/>
    </source>
</evidence>
<sequence>MAPGPTAAVTPAGTPAAAPASTSARSEGGEVDPATLLAPHTTLGLGGPARRLVRARTADEVVARARAADGAGEPLLLVGGGSNLVVGDAGFAGTALVIDTQGHHVVHRDADSAVVHVEAGHDWDAFVADTVAEGLGGLECLSGIPGRTGATPVQNVGAYGVEVADVLVDVDLYARRTGRRGPVPAADLGLGYRTSRLKGDRNVDGEIVLGVRFRLTTDGLSAPIRYAELAKALDVEPGTRVPVAAAREAVLGLRRRKGMVIDPDDADSRSAGSFFMNPVVDAETAARVAARTEAAGQHPVTAWPQLDGRVKLSAAALIERAGVPRGHPGEHAPVRVSTKHTLALTHRGGGTTDDLLALARDVRDRVDAAFGLVLQPEPVLVSCAL</sequence>
<evidence type="ECO:0000256" key="2">
    <source>
        <dbReference type="ARBA" id="ARBA00003921"/>
    </source>
</evidence>
<evidence type="ECO:0000256" key="3">
    <source>
        <dbReference type="ARBA" id="ARBA00004496"/>
    </source>
</evidence>
<evidence type="ECO:0000256" key="11">
    <source>
        <dbReference type="ARBA" id="ARBA00022960"/>
    </source>
</evidence>
<dbReference type="InterPro" id="IPR006094">
    <property type="entry name" value="Oxid_FAD_bind_N"/>
</dbReference>
<dbReference type="Gene3D" id="3.30.43.10">
    <property type="entry name" value="Uridine Diphospho-n-acetylenolpyruvylglucosamine Reductase, domain 2"/>
    <property type="match status" value="1"/>
</dbReference>
<evidence type="ECO:0000256" key="17">
    <source>
        <dbReference type="HAMAP-Rule" id="MF_00037"/>
    </source>
</evidence>
<comment type="caution">
    <text evidence="20">The sequence shown here is derived from an EMBL/GenBank/DDBJ whole genome shotgun (WGS) entry which is preliminary data.</text>
</comment>
<comment type="similarity">
    <text evidence="5 17">Belongs to the MurB family.</text>
</comment>
<evidence type="ECO:0000256" key="14">
    <source>
        <dbReference type="ARBA" id="ARBA00023306"/>
    </source>
</evidence>
<evidence type="ECO:0000256" key="8">
    <source>
        <dbReference type="ARBA" id="ARBA00022630"/>
    </source>
</evidence>
<keyword evidence="13 17" id="KW-0560">Oxidoreductase</keyword>
<protein>
    <recommendedName>
        <fullName evidence="17">UDP-N-acetylenolpyruvoylglucosamine reductase</fullName>
        <ecNumber evidence="17">1.3.1.98</ecNumber>
    </recommendedName>
    <alternativeName>
        <fullName evidence="17">UDP-N-acetylmuramate dehydrogenase</fullName>
    </alternativeName>
</protein>
<evidence type="ECO:0000256" key="7">
    <source>
        <dbReference type="ARBA" id="ARBA00022618"/>
    </source>
</evidence>
<name>A0ABT5SSV4_9PSEU</name>
<dbReference type="EC" id="1.3.1.98" evidence="17"/>
<dbReference type="Pfam" id="PF02873">
    <property type="entry name" value="MurB_C"/>
    <property type="match status" value="1"/>
</dbReference>
<dbReference type="InterPro" id="IPR016167">
    <property type="entry name" value="FAD-bd_PCMH_sub1"/>
</dbReference>
<keyword evidence="14 17" id="KW-0131">Cell cycle</keyword>
<gene>
    <name evidence="17" type="primary">murB</name>
    <name evidence="20" type="ORF">PGB27_11015</name>
</gene>
<evidence type="ECO:0000256" key="10">
    <source>
        <dbReference type="ARBA" id="ARBA00022857"/>
    </source>
</evidence>
<dbReference type="PANTHER" id="PTHR21071:SF4">
    <property type="entry name" value="UDP-N-ACETYLENOLPYRUVOYLGLUCOSAMINE REDUCTASE"/>
    <property type="match status" value="1"/>
</dbReference>
<dbReference type="SUPFAM" id="SSF56194">
    <property type="entry name" value="Uridine diphospho-N-Acetylenolpyruvylglucosamine reductase, MurB, C-terminal domain"/>
    <property type="match status" value="1"/>
</dbReference>
<dbReference type="InterPro" id="IPR003170">
    <property type="entry name" value="MurB"/>
</dbReference>
<dbReference type="Pfam" id="PF01565">
    <property type="entry name" value="FAD_binding_4"/>
    <property type="match status" value="1"/>
</dbReference>
<dbReference type="HAMAP" id="MF_00037">
    <property type="entry name" value="MurB"/>
    <property type="match status" value="1"/>
</dbReference>
<dbReference type="Gene3D" id="3.30.465.10">
    <property type="match status" value="1"/>
</dbReference>
<evidence type="ECO:0000259" key="19">
    <source>
        <dbReference type="PROSITE" id="PS51387"/>
    </source>
</evidence>
<comment type="pathway">
    <text evidence="4 17">Cell wall biogenesis; peptidoglycan biosynthesis.</text>
</comment>
<evidence type="ECO:0000256" key="15">
    <source>
        <dbReference type="ARBA" id="ARBA00023316"/>
    </source>
</evidence>
<keyword evidence="12 17" id="KW-0573">Peptidoglycan synthesis</keyword>
<evidence type="ECO:0000256" key="9">
    <source>
        <dbReference type="ARBA" id="ARBA00022827"/>
    </source>
</evidence>
<dbReference type="NCBIfam" id="NF010478">
    <property type="entry name" value="PRK13903.1"/>
    <property type="match status" value="1"/>
</dbReference>
<evidence type="ECO:0000256" key="18">
    <source>
        <dbReference type="SAM" id="MobiDB-lite"/>
    </source>
</evidence>
<evidence type="ECO:0000313" key="21">
    <source>
        <dbReference type="Proteomes" id="UP001300763"/>
    </source>
</evidence>
<keyword evidence="6 17" id="KW-0963">Cytoplasm</keyword>
<keyword evidence="10 17" id="KW-0521">NADP</keyword>
<evidence type="ECO:0000256" key="13">
    <source>
        <dbReference type="ARBA" id="ARBA00023002"/>
    </source>
</evidence>
<keyword evidence="7 17" id="KW-0132">Cell division</keyword>
<keyword evidence="15 17" id="KW-0961">Cell wall biogenesis/degradation</keyword>
<feature type="region of interest" description="Disordered" evidence="18">
    <location>
        <begin position="1"/>
        <end position="32"/>
    </location>
</feature>
<dbReference type="EMBL" id="JAQZAO010000004">
    <property type="protein sequence ID" value="MDD7965874.1"/>
    <property type="molecule type" value="Genomic_DNA"/>
</dbReference>
<keyword evidence="9 17" id="KW-0274">FAD</keyword>
<accession>A0ABT5SSV4</accession>
<dbReference type="InterPro" id="IPR036635">
    <property type="entry name" value="MurB_C_sf"/>
</dbReference>
<evidence type="ECO:0000256" key="16">
    <source>
        <dbReference type="ARBA" id="ARBA00048914"/>
    </source>
</evidence>
<comment type="cofactor">
    <cofactor evidence="1 17">
        <name>FAD</name>
        <dbReference type="ChEBI" id="CHEBI:57692"/>
    </cofactor>
</comment>
<feature type="active site" evidence="17">
    <location>
        <position position="193"/>
    </location>
</feature>
<evidence type="ECO:0000313" key="20">
    <source>
        <dbReference type="EMBL" id="MDD7965874.1"/>
    </source>
</evidence>
<comment type="function">
    <text evidence="2 17">Cell wall formation.</text>
</comment>
<evidence type="ECO:0000256" key="12">
    <source>
        <dbReference type="ARBA" id="ARBA00022984"/>
    </source>
</evidence>
<evidence type="ECO:0000256" key="4">
    <source>
        <dbReference type="ARBA" id="ARBA00004752"/>
    </source>
</evidence>
<keyword evidence="8 17" id="KW-0285">Flavoprotein</keyword>
<dbReference type="InterPro" id="IPR016169">
    <property type="entry name" value="FAD-bd_PCMH_sub2"/>
</dbReference>
<dbReference type="PANTHER" id="PTHR21071">
    <property type="entry name" value="UDP-N-ACETYLENOLPYRUVOYLGLUCOSAMINE REDUCTASE"/>
    <property type="match status" value="1"/>
</dbReference>
<feature type="active site" evidence="17">
    <location>
        <position position="377"/>
    </location>
</feature>
<evidence type="ECO:0000256" key="6">
    <source>
        <dbReference type="ARBA" id="ARBA00022490"/>
    </source>
</evidence>
<dbReference type="InterPro" id="IPR011601">
    <property type="entry name" value="MurB_C"/>
</dbReference>
<feature type="active site" description="Proton donor" evidence="17">
    <location>
        <position position="273"/>
    </location>
</feature>
<evidence type="ECO:0000256" key="1">
    <source>
        <dbReference type="ARBA" id="ARBA00001974"/>
    </source>
</evidence>
<comment type="catalytic activity">
    <reaction evidence="16 17">
        <text>UDP-N-acetyl-alpha-D-muramate + NADP(+) = UDP-N-acetyl-3-O-(1-carboxyvinyl)-alpha-D-glucosamine + NADPH + H(+)</text>
        <dbReference type="Rhea" id="RHEA:12248"/>
        <dbReference type="ChEBI" id="CHEBI:15378"/>
        <dbReference type="ChEBI" id="CHEBI:57783"/>
        <dbReference type="ChEBI" id="CHEBI:58349"/>
        <dbReference type="ChEBI" id="CHEBI:68483"/>
        <dbReference type="ChEBI" id="CHEBI:70757"/>
        <dbReference type="EC" id="1.3.1.98"/>
    </reaction>
</comment>